<evidence type="ECO:0000313" key="1">
    <source>
        <dbReference type="EMBL" id="ADN01644.1"/>
    </source>
</evidence>
<proteinExistence type="predicted"/>
<name>E0RRE3_WINT6</name>
<dbReference type="HOGENOM" id="CLU_3376115_0_0_12"/>
<reference evidence="1 2" key="2">
    <citation type="journal article" date="2010" name="J. Bacteriol.">
        <title>Genome sequence of the polysaccharide-degrading, thermophilic anaerobe Spirochaeta thermophila DSM 6192.</title>
        <authorList>
            <person name="Angelov A."/>
            <person name="Liebl S."/>
            <person name="Ballschmiter M."/>
            <person name="Bomeke M."/>
            <person name="Lehmann R."/>
            <person name="Liesegang H."/>
            <person name="Daniel R."/>
            <person name="Liebl W."/>
        </authorList>
    </citation>
    <scope>NUCLEOTIDE SEQUENCE [LARGE SCALE GENOMIC DNA]</scope>
    <source>
        <strain evidence="2">ATCC 49972 / DSM 6192 / RI 19.B1</strain>
    </source>
</reference>
<dbReference type="RefSeq" id="WP_013313485.1">
    <property type="nucleotide sequence ID" value="NC_014484.1"/>
</dbReference>
<dbReference type="InterPro" id="IPR022385">
    <property type="entry name" value="Rhs_assc_core"/>
</dbReference>
<dbReference type="KEGG" id="sta:STHERM_c06860"/>
<dbReference type="NCBIfam" id="TIGR03696">
    <property type="entry name" value="Rhs_assc_core"/>
    <property type="match status" value="1"/>
</dbReference>
<dbReference type="Gene3D" id="2.180.10.10">
    <property type="entry name" value="RHS repeat-associated core"/>
    <property type="match status" value="1"/>
</dbReference>
<protein>
    <submittedName>
        <fullName evidence="1">Uncharacterized protein</fullName>
    </submittedName>
</protein>
<evidence type="ECO:0000313" key="2">
    <source>
        <dbReference type="Proteomes" id="UP000001296"/>
    </source>
</evidence>
<dbReference type="AlphaFoldDB" id="E0RRE3"/>
<sequence length="34" mass="4166">MRYRYAGKEWDEESGLYYFGARYYRAEVGLHLKS</sequence>
<gene>
    <name evidence="1" type="ordered locus">STHERM_c06860</name>
</gene>
<reference key="1">
    <citation type="submission" date="2009-08" db="EMBL/GenBank/DDBJ databases">
        <title>The genome sequence of Spirochaeta thermophila DSM6192.</title>
        <authorList>
            <person name="Angelov A."/>
            <person name="Mientus M."/>
            <person name="Wittenberg S."/>
            <person name="Lehmann R."/>
            <person name="Liesegang H."/>
            <person name="Daniel R."/>
            <person name="Liebl W."/>
        </authorList>
    </citation>
    <scope>NUCLEOTIDE SEQUENCE</scope>
    <source>
        <strain>DSM 6192</strain>
    </source>
</reference>
<organism evidence="1 2">
    <name type="scientific">Winmispira thermophila (strain ATCC 49972 / DSM 6192 / RI 19.B1)</name>
    <name type="common">Spirochaeta thermophila</name>
    <dbReference type="NCBI Taxonomy" id="665571"/>
    <lineage>
        <taxon>Bacteria</taxon>
        <taxon>Pseudomonadati</taxon>
        <taxon>Spirochaetota</taxon>
        <taxon>Spirochaetia</taxon>
        <taxon>Winmispirales</taxon>
        <taxon>Winmispiraceae</taxon>
        <taxon>Winmispira</taxon>
    </lineage>
</organism>
<dbReference type="PaxDb" id="665571-STHERM_c06860"/>
<dbReference type="Proteomes" id="UP000001296">
    <property type="component" value="Chromosome"/>
</dbReference>
<dbReference type="EMBL" id="CP001698">
    <property type="protein sequence ID" value="ADN01644.1"/>
    <property type="molecule type" value="Genomic_DNA"/>
</dbReference>
<accession>E0RRE3</accession>